<dbReference type="Gramene" id="RZC72679">
    <property type="protein sequence ID" value="RZC72679"/>
    <property type="gene ID" value="C5167_048162"/>
</dbReference>
<evidence type="ECO:0000313" key="5">
    <source>
        <dbReference type="EMBL" id="RZC72679.1"/>
    </source>
</evidence>
<dbReference type="OrthoDB" id="1927437at2759"/>
<gene>
    <name evidence="5" type="ORF">C5167_048162</name>
</gene>
<feature type="region of interest" description="Disordered" evidence="3">
    <location>
        <begin position="249"/>
        <end position="340"/>
    </location>
</feature>
<name>A0A4Y7KL48_PAPSO</name>
<feature type="compositionally biased region" description="Basic and acidic residues" evidence="3">
    <location>
        <begin position="99"/>
        <end position="126"/>
    </location>
</feature>
<feature type="compositionally biased region" description="Low complexity" evidence="3">
    <location>
        <begin position="295"/>
        <end position="304"/>
    </location>
</feature>
<feature type="compositionally biased region" description="Basic residues" evidence="3">
    <location>
        <begin position="281"/>
        <end position="294"/>
    </location>
</feature>
<reference evidence="5 6" key="1">
    <citation type="journal article" date="2018" name="Science">
        <title>The opium poppy genome and morphinan production.</title>
        <authorList>
            <person name="Guo L."/>
            <person name="Winzer T."/>
            <person name="Yang X."/>
            <person name="Li Y."/>
            <person name="Ning Z."/>
            <person name="He Z."/>
            <person name="Teodor R."/>
            <person name="Lu Y."/>
            <person name="Bowser T.A."/>
            <person name="Graham I.A."/>
            <person name="Ye K."/>
        </authorList>
    </citation>
    <scope>NUCLEOTIDE SEQUENCE [LARGE SCALE GENOMIC DNA]</scope>
    <source>
        <strain evidence="6">cv. HN1</strain>
        <tissue evidence="5">Leaves</tissue>
    </source>
</reference>
<dbReference type="STRING" id="3469.A0A4Y7KL48"/>
<keyword evidence="1" id="KW-0539">Nucleus</keyword>
<dbReference type="AlphaFoldDB" id="A0A4Y7KL48"/>
<dbReference type="Proteomes" id="UP000316621">
    <property type="component" value="Chromosome 8"/>
</dbReference>
<dbReference type="EMBL" id="CM010722">
    <property type="protein sequence ID" value="RZC72679.1"/>
    <property type="molecule type" value="Genomic_DNA"/>
</dbReference>
<dbReference type="InterPro" id="IPR014977">
    <property type="entry name" value="WRC_dom"/>
</dbReference>
<dbReference type="PROSITE" id="PS51667">
    <property type="entry name" value="WRC"/>
    <property type="match status" value="1"/>
</dbReference>
<accession>A0A4Y7KL48</accession>
<evidence type="ECO:0000256" key="1">
    <source>
        <dbReference type="ARBA" id="ARBA00023242"/>
    </source>
</evidence>
<proteinExistence type="predicted"/>
<evidence type="ECO:0000256" key="3">
    <source>
        <dbReference type="SAM" id="MobiDB-lite"/>
    </source>
</evidence>
<evidence type="ECO:0000256" key="2">
    <source>
        <dbReference type="PROSITE-ProRule" id="PRU01002"/>
    </source>
</evidence>
<feature type="compositionally biased region" description="Acidic residues" evidence="3">
    <location>
        <begin position="127"/>
        <end position="148"/>
    </location>
</feature>
<dbReference type="Pfam" id="PF08879">
    <property type="entry name" value="WRC"/>
    <property type="match status" value="1"/>
</dbReference>
<feature type="domain" description="WRC" evidence="4">
    <location>
        <begin position="211"/>
        <end position="255"/>
    </location>
</feature>
<feature type="compositionally biased region" description="Basic and acidic residues" evidence="3">
    <location>
        <begin position="165"/>
        <end position="184"/>
    </location>
</feature>
<dbReference type="PANTHER" id="PTHR34680:SF3">
    <property type="entry name" value="EXPRESSED PROTEIN"/>
    <property type="match status" value="1"/>
</dbReference>
<sequence length="407" mass="46339">MRIRKLISQKKISAPNPSSNNLSSSVSSIPSSCPAAAATSTVSTSTTGLKEKEADPVNILQKHHVGVCELNMSVWDVTADDELLYYRKDEEISKVIKNEDKEEKDYHDEDKIPDESVDTEEYRISTEEDDSGSEEDDHEETDEEEELKEEQNATENNGTPGLKPVIKDDDDKKRKRDYEENHIESEEDIEETEVDNEGKLGLKSEKKKKKKLESDSDPDYDGKRWHCRSKAQTGNPLCEHHMIQMERYSDHHYRQRKLANKGIVRPPKESRTSTVDTTTNRVKRSKSKRGRPSNKGKLSGGKSSEFYYYPGFGPLWGKSKRGRPSDEVKKQPDSEENLDEEKQVIIDEALITTHGISPVKVTEDNGCIMFVDDEFDDDYNTDEDCNGVNGKTKNRKPIKARSLNSLF</sequence>
<evidence type="ECO:0000313" key="6">
    <source>
        <dbReference type="Proteomes" id="UP000316621"/>
    </source>
</evidence>
<comment type="caution">
    <text evidence="2">Lacks conserved residue(s) required for the propagation of feature annotation.</text>
</comment>
<feature type="compositionally biased region" description="Acidic residues" evidence="3">
    <location>
        <begin position="185"/>
        <end position="195"/>
    </location>
</feature>
<protein>
    <recommendedName>
        <fullName evidence="4">WRC domain-containing protein</fullName>
    </recommendedName>
</protein>
<feature type="region of interest" description="Disordered" evidence="3">
    <location>
        <begin position="1"/>
        <end position="32"/>
    </location>
</feature>
<dbReference type="PANTHER" id="PTHR34680">
    <property type="entry name" value="EXPRESSED PROTEIN"/>
    <property type="match status" value="1"/>
</dbReference>
<evidence type="ECO:0000259" key="4">
    <source>
        <dbReference type="PROSITE" id="PS51667"/>
    </source>
</evidence>
<feature type="region of interest" description="Disordered" evidence="3">
    <location>
        <begin position="99"/>
        <end position="235"/>
    </location>
</feature>
<organism evidence="5 6">
    <name type="scientific">Papaver somniferum</name>
    <name type="common">Opium poppy</name>
    <dbReference type="NCBI Taxonomy" id="3469"/>
    <lineage>
        <taxon>Eukaryota</taxon>
        <taxon>Viridiplantae</taxon>
        <taxon>Streptophyta</taxon>
        <taxon>Embryophyta</taxon>
        <taxon>Tracheophyta</taxon>
        <taxon>Spermatophyta</taxon>
        <taxon>Magnoliopsida</taxon>
        <taxon>Ranunculales</taxon>
        <taxon>Papaveraceae</taxon>
        <taxon>Papaveroideae</taxon>
        <taxon>Papaver</taxon>
    </lineage>
</organism>
<feature type="compositionally biased region" description="Basic and acidic residues" evidence="3">
    <location>
        <begin position="323"/>
        <end position="333"/>
    </location>
</feature>
<keyword evidence="6" id="KW-1185">Reference proteome</keyword>
<feature type="compositionally biased region" description="Low complexity" evidence="3">
    <location>
        <begin position="13"/>
        <end position="32"/>
    </location>
</feature>